<name>A0AAD4XW40_9MAGN</name>
<dbReference type="GO" id="GO:0004497">
    <property type="term" value="F:monooxygenase activity"/>
    <property type="evidence" value="ECO:0007669"/>
    <property type="project" value="InterPro"/>
</dbReference>
<protein>
    <recommendedName>
        <fullName evidence="6">Cytochrome P450</fullName>
    </recommendedName>
</protein>
<dbReference type="GO" id="GO:0005506">
    <property type="term" value="F:iron ion binding"/>
    <property type="evidence" value="ECO:0007669"/>
    <property type="project" value="InterPro"/>
</dbReference>
<dbReference type="GO" id="GO:0016705">
    <property type="term" value="F:oxidoreductase activity, acting on paired donors, with incorporation or reduction of molecular oxygen"/>
    <property type="evidence" value="ECO:0007669"/>
    <property type="project" value="InterPro"/>
</dbReference>
<dbReference type="Pfam" id="PF00067">
    <property type="entry name" value="p450"/>
    <property type="match status" value="1"/>
</dbReference>
<dbReference type="AlphaFoldDB" id="A0AAD4XW40"/>
<keyword evidence="3" id="KW-0408">Iron</keyword>
<comment type="caution">
    <text evidence="4">The sequence shown here is derived from an EMBL/GenBank/DDBJ whole genome shotgun (WGS) entry which is preliminary data.</text>
</comment>
<evidence type="ECO:0000256" key="3">
    <source>
        <dbReference type="ARBA" id="ARBA00023004"/>
    </source>
</evidence>
<evidence type="ECO:0000256" key="1">
    <source>
        <dbReference type="ARBA" id="ARBA00010617"/>
    </source>
</evidence>
<dbReference type="GO" id="GO:0033075">
    <property type="term" value="P:isoquinoline alkaloid biosynthetic process"/>
    <property type="evidence" value="ECO:0007669"/>
    <property type="project" value="UniProtKB-ARBA"/>
</dbReference>
<reference evidence="4" key="1">
    <citation type="submission" date="2022-04" db="EMBL/GenBank/DDBJ databases">
        <title>A functionally conserved STORR gene fusion in Papaver species that diverged 16.8 million years ago.</title>
        <authorList>
            <person name="Catania T."/>
        </authorList>
    </citation>
    <scope>NUCLEOTIDE SEQUENCE</scope>
    <source>
        <strain evidence="4">S-188037</strain>
    </source>
</reference>
<keyword evidence="5" id="KW-1185">Reference proteome</keyword>
<accession>A0AAD4XW40</accession>
<dbReference type="GO" id="GO:0020037">
    <property type="term" value="F:heme binding"/>
    <property type="evidence" value="ECO:0007669"/>
    <property type="project" value="InterPro"/>
</dbReference>
<sequence length="317" mass="36527">MLFHPIMLPLVTLFISYVIFCILKKLGSNTKLHLPPSPPRIPIIGNFHQITPLFHQFFHQMSLKYGPLVLFKLGSKPTLVVSSAEATSDILKTHDIIFADRFPAKAFKILFFGGNDIIMSPYNEQWKQLRKFCVLELLSPKRVNSFKYIREEEVDGMIENIAREQGSVVNLTETLFTVLKAIIFRCSLGDNFNKEYTDRFIGLIEKANSLADTFSLGDFFPWLQWLDIVTGYDAKLRKTAQELNIFFDQIIDDSIRMNSQADDRDHDKDEKRSFIDILISHAGKNNPSFSRECMKGIIMVCQLLFMPRFVCLPLSEK</sequence>
<dbReference type="EMBL" id="JAJJMB010000931">
    <property type="protein sequence ID" value="KAI3960517.1"/>
    <property type="molecule type" value="Genomic_DNA"/>
</dbReference>
<evidence type="ECO:0000313" key="5">
    <source>
        <dbReference type="Proteomes" id="UP001202328"/>
    </source>
</evidence>
<dbReference type="SUPFAM" id="SSF48264">
    <property type="entry name" value="Cytochrome P450"/>
    <property type="match status" value="1"/>
</dbReference>
<dbReference type="InterPro" id="IPR036396">
    <property type="entry name" value="Cyt_P450_sf"/>
</dbReference>
<dbReference type="PANTHER" id="PTHR47955">
    <property type="entry name" value="CYTOCHROME P450 FAMILY 71 PROTEIN"/>
    <property type="match status" value="1"/>
</dbReference>
<organism evidence="4 5">
    <name type="scientific">Papaver atlanticum</name>
    <dbReference type="NCBI Taxonomy" id="357466"/>
    <lineage>
        <taxon>Eukaryota</taxon>
        <taxon>Viridiplantae</taxon>
        <taxon>Streptophyta</taxon>
        <taxon>Embryophyta</taxon>
        <taxon>Tracheophyta</taxon>
        <taxon>Spermatophyta</taxon>
        <taxon>Magnoliopsida</taxon>
        <taxon>Ranunculales</taxon>
        <taxon>Papaveraceae</taxon>
        <taxon>Papaveroideae</taxon>
        <taxon>Papaver</taxon>
    </lineage>
</organism>
<dbReference type="Gene3D" id="1.10.630.10">
    <property type="entry name" value="Cytochrome P450"/>
    <property type="match status" value="1"/>
</dbReference>
<dbReference type="Proteomes" id="UP001202328">
    <property type="component" value="Unassembled WGS sequence"/>
</dbReference>
<keyword evidence="2" id="KW-0479">Metal-binding</keyword>
<comment type="similarity">
    <text evidence="1">Belongs to the cytochrome P450 family.</text>
</comment>
<gene>
    <name evidence="4" type="ORF">MKW98_003016</name>
</gene>
<evidence type="ECO:0000313" key="4">
    <source>
        <dbReference type="EMBL" id="KAI3960517.1"/>
    </source>
</evidence>
<evidence type="ECO:0000256" key="2">
    <source>
        <dbReference type="ARBA" id="ARBA00022723"/>
    </source>
</evidence>
<dbReference type="InterPro" id="IPR001128">
    <property type="entry name" value="Cyt_P450"/>
</dbReference>
<proteinExistence type="inferred from homology"/>
<evidence type="ECO:0008006" key="6">
    <source>
        <dbReference type="Google" id="ProtNLM"/>
    </source>
</evidence>